<evidence type="ECO:0000256" key="9">
    <source>
        <dbReference type="SAM" id="Phobius"/>
    </source>
</evidence>
<dbReference type="SMART" id="SM00342">
    <property type="entry name" value="HTH_ARAC"/>
    <property type="match status" value="1"/>
</dbReference>
<name>A0A927BTB9_9BACL</name>
<dbReference type="PROSITE" id="PS01124">
    <property type="entry name" value="HTH_ARAC_FAMILY_2"/>
    <property type="match status" value="1"/>
</dbReference>
<dbReference type="Proteomes" id="UP000621560">
    <property type="component" value="Unassembled WGS sequence"/>
</dbReference>
<evidence type="ECO:0000313" key="12">
    <source>
        <dbReference type="Proteomes" id="UP000621560"/>
    </source>
</evidence>
<evidence type="ECO:0000256" key="2">
    <source>
        <dbReference type="ARBA" id="ARBA00022475"/>
    </source>
</evidence>
<evidence type="ECO:0000256" key="7">
    <source>
        <dbReference type="ARBA" id="ARBA00023136"/>
    </source>
</evidence>
<feature type="transmembrane region" description="Helical" evidence="9">
    <location>
        <begin position="299"/>
        <end position="318"/>
    </location>
</feature>
<dbReference type="Gene3D" id="1.10.10.60">
    <property type="entry name" value="Homeodomain-like"/>
    <property type="match status" value="2"/>
</dbReference>
<keyword evidence="5" id="KW-0805">Transcription regulation</keyword>
<evidence type="ECO:0000256" key="4">
    <source>
        <dbReference type="ARBA" id="ARBA00022989"/>
    </source>
</evidence>
<dbReference type="CDD" id="cd12912">
    <property type="entry name" value="PDC2_MCP_like"/>
    <property type="match status" value="1"/>
</dbReference>
<dbReference type="InterPro" id="IPR018060">
    <property type="entry name" value="HTH_AraC"/>
</dbReference>
<accession>A0A927BTB9</accession>
<dbReference type="Gene3D" id="3.30.450.20">
    <property type="entry name" value="PAS domain"/>
    <property type="match status" value="1"/>
</dbReference>
<reference evidence="11" key="1">
    <citation type="submission" date="2020-09" db="EMBL/GenBank/DDBJ databases">
        <title>A novel bacterium of genus Paenibacillus, isolated from South China Sea.</title>
        <authorList>
            <person name="Huang H."/>
            <person name="Mo K."/>
            <person name="Hu Y."/>
        </authorList>
    </citation>
    <scope>NUCLEOTIDE SEQUENCE</scope>
    <source>
        <strain evidence="11">IB182496</strain>
    </source>
</reference>
<evidence type="ECO:0000256" key="1">
    <source>
        <dbReference type="ARBA" id="ARBA00004651"/>
    </source>
</evidence>
<evidence type="ECO:0000313" key="11">
    <source>
        <dbReference type="EMBL" id="MBD2845526.1"/>
    </source>
</evidence>
<dbReference type="Pfam" id="PF02743">
    <property type="entry name" value="dCache_1"/>
    <property type="match status" value="1"/>
</dbReference>
<dbReference type="GO" id="GO:0005886">
    <property type="term" value="C:plasma membrane"/>
    <property type="evidence" value="ECO:0007669"/>
    <property type="project" value="UniProtKB-SubCell"/>
</dbReference>
<protein>
    <submittedName>
        <fullName evidence="11">Helix-turn-helix domain-containing protein</fullName>
    </submittedName>
</protein>
<comment type="subcellular location">
    <subcellularLocation>
        <location evidence="1">Cell membrane</location>
        <topology evidence="1">Multi-pass membrane protein</topology>
    </subcellularLocation>
</comment>
<keyword evidence="4 9" id="KW-1133">Transmembrane helix</keyword>
<dbReference type="InterPro" id="IPR009057">
    <property type="entry name" value="Homeodomain-like_sf"/>
</dbReference>
<keyword evidence="6" id="KW-0238">DNA-binding</keyword>
<dbReference type="Pfam" id="PF12833">
    <property type="entry name" value="HTH_18"/>
    <property type="match status" value="1"/>
</dbReference>
<dbReference type="InterPro" id="IPR041522">
    <property type="entry name" value="CdaR_GGDEF"/>
</dbReference>
<proteinExistence type="predicted"/>
<dbReference type="GO" id="GO:0003700">
    <property type="term" value="F:DNA-binding transcription factor activity"/>
    <property type="evidence" value="ECO:0007669"/>
    <property type="project" value="InterPro"/>
</dbReference>
<keyword evidence="8" id="KW-0804">Transcription</keyword>
<evidence type="ECO:0000256" key="5">
    <source>
        <dbReference type="ARBA" id="ARBA00023015"/>
    </source>
</evidence>
<dbReference type="EMBL" id="JACXIZ010000016">
    <property type="protein sequence ID" value="MBD2845526.1"/>
    <property type="molecule type" value="Genomic_DNA"/>
</dbReference>
<feature type="domain" description="HTH araC/xylS-type" evidence="10">
    <location>
        <begin position="665"/>
        <end position="763"/>
    </location>
</feature>
<comment type="caution">
    <text evidence="11">The sequence shown here is derived from an EMBL/GenBank/DDBJ whole genome shotgun (WGS) entry which is preliminary data.</text>
</comment>
<dbReference type="SUPFAM" id="SSF46689">
    <property type="entry name" value="Homeodomain-like"/>
    <property type="match status" value="2"/>
</dbReference>
<keyword evidence="2" id="KW-1003">Cell membrane</keyword>
<gene>
    <name evidence="11" type="ORF">IDH44_10025</name>
</gene>
<sequence>MHKLSFLAKLTLFGFLLSALPVLFIGITSYVTAKHEIEEHVTRSKMQLLRQTNANVEQVLSTVNHTLNQLVSSTVVKEAITISLSEQSFEIYNNLRNELGHLQAFDTKLEDVILVNEALNWLVKNSGLYQLDEYAYHQELLSMTRIPDSTSWMLNPSGWFHGEELAVQPGCPYNISLVKQLPPNSLDKIGFVAANIPACSLQDVIQYNIDEESGRVMIVDDRLRILLHPDPSLIGRTVAETGVFAPELLRSQSADQVTTRIDGKPYTLSYYRSGFNGWYYISLVSIDSITRESGKIGQYTLYVCLALLLLSMAIAWLGSRRMYSPIGQLLRQVAPGGRQRGKGDELQVISDEVRGLFRSKSALEQEVRGQLGQVRTFDLIKVYQGNVKPSRIPERLRRYGYGAQLDSWRTMAVVTLQIDGLEQTRYKKEDLPLLLFAVDNMVAELVPAEHLAAPVAIETTAAALIGHADGQQAAFTSLVYGLTERLRDSIESYLSLTVSIGISLPFSDVRRLPEAYREGRDALRHRMKLGEGIIIQYADVNSGKHYLNLNYPKQKEAELMDAIKLADTDKAGEVLARLMEAVFQAELPPQEYEIPLNRLLNNLLILMQESGIGQAQLQASGSLFEELHRRQTAAEIEEWFRERIVVPLAGVFRDRQEQQYHNISEQIIEIVRRRYDTELTLEQCAAELHYNANYLSSVFRKETNSSFSEYLAAYRLNVAKKWLAETELPIKDIAARLQYTNSQNFIRSFRKQESMTPGQYREQHKM</sequence>
<keyword evidence="12" id="KW-1185">Reference proteome</keyword>
<evidence type="ECO:0000259" key="10">
    <source>
        <dbReference type="PROSITE" id="PS01124"/>
    </source>
</evidence>
<keyword evidence="7 9" id="KW-0472">Membrane</keyword>
<keyword evidence="3 9" id="KW-0812">Transmembrane</keyword>
<evidence type="ECO:0000256" key="8">
    <source>
        <dbReference type="ARBA" id="ARBA00023163"/>
    </source>
</evidence>
<dbReference type="InterPro" id="IPR018062">
    <property type="entry name" value="HTH_AraC-typ_CS"/>
</dbReference>
<evidence type="ECO:0000256" key="3">
    <source>
        <dbReference type="ARBA" id="ARBA00022692"/>
    </source>
</evidence>
<dbReference type="Pfam" id="PF17853">
    <property type="entry name" value="GGDEF_2"/>
    <property type="match status" value="1"/>
</dbReference>
<dbReference type="PANTHER" id="PTHR43280">
    <property type="entry name" value="ARAC-FAMILY TRANSCRIPTIONAL REGULATOR"/>
    <property type="match status" value="1"/>
</dbReference>
<dbReference type="InterPro" id="IPR033479">
    <property type="entry name" value="dCache_1"/>
</dbReference>
<dbReference type="AlphaFoldDB" id="A0A927BTB9"/>
<organism evidence="11 12">
    <name type="scientific">Paenibacillus sabuli</name>
    <dbReference type="NCBI Taxonomy" id="2772509"/>
    <lineage>
        <taxon>Bacteria</taxon>
        <taxon>Bacillati</taxon>
        <taxon>Bacillota</taxon>
        <taxon>Bacilli</taxon>
        <taxon>Bacillales</taxon>
        <taxon>Paenibacillaceae</taxon>
        <taxon>Paenibacillus</taxon>
    </lineage>
</organism>
<dbReference type="PANTHER" id="PTHR43280:SF10">
    <property type="entry name" value="REGULATORY PROTEIN POCR"/>
    <property type="match status" value="1"/>
</dbReference>
<dbReference type="RefSeq" id="WP_190917190.1">
    <property type="nucleotide sequence ID" value="NZ_JACXIZ010000016.1"/>
</dbReference>
<dbReference type="PROSITE" id="PS00041">
    <property type="entry name" value="HTH_ARAC_FAMILY_1"/>
    <property type="match status" value="1"/>
</dbReference>
<dbReference type="GO" id="GO:0043565">
    <property type="term" value="F:sequence-specific DNA binding"/>
    <property type="evidence" value="ECO:0007669"/>
    <property type="project" value="InterPro"/>
</dbReference>
<evidence type="ECO:0000256" key="6">
    <source>
        <dbReference type="ARBA" id="ARBA00023125"/>
    </source>
</evidence>